<reference evidence="1" key="1">
    <citation type="submission" date="2020-06" db="EMBL/GenBank/DDBJ databases">
        <title>Unique genomic features of the anaerobic methanotrophic archaea.</title>
        <authorList>
            <person name="Chadwick G.L."/>
            <person name="Skennerton C.T."/>
            <person name="Laso-Perez R."/>
            <person name="Leu A.O."/>
            <person name="Speth D.R."/>
            <person name="Yu H."/>
            <person name="Morgan-Lang C."/>
            <person name="Hatzenpichler R."/>
            <person name="Goudeau D."/>
            <person name="Malmstrom R."/>
            <person name="Brazelton W.J."/>
            <person name="Woyke T."/>
            <person name="Hallam S.J."/>
            <person name="Tyson G.W."/>
            <person name="Wegener G."/>
            <person name="Boetius A."/>
            <person name="Orphan V."/>
        </authorList>
    </citation>
    <scope>NUCLEOTIDE SEQUENCE</scope>
</reference>
<organism evidence="1">
    <name type="scientific">Candidatus Methanophaga sp. ANME-1 ERB7</name>
    <dbReference type="NCBI Taxonomy" id="2759913"/>
    <lineage>
        <taxon>Archaea</taxon>
        <taxon>Methanobacteriati</taxon>
        <taxon>Methanobacteriota</taxon>
        <taxon>Stenosarchaea group</taxon>
        <taxon>Methanomicrobia</taxon>
        <taxon>Candidatus Methanophagales</taxon>
        <taxon>Candidatus Methanophagaceae</taxon>
        <taxon>Candidatus Methanophaga</taxon>
    </lineage>
</organism>
<sequence>MRIKRLNWDKRNVFHIARHRITVKDVEDACSDRHIARKVRDRYLKTKAGRHIFIVLEKTGDNFRPITARDVSESEKKIYKKKMK</sequence>
<proteinExistence type="predicted"/>
<name>A0A7G9ZAM6_9EURY</name>
<dbReference type="EMBL" id="MT631684">
    <property type="protein sequence ID" value="QNO57310.1"/>
    <property type="molecule type" value="Genomic_DNA"/>
</dbReference>
<protein>
    <recommendedName>
        <fullName evidence="2">DUF4258 domain-containing protein</fullName>
    </recommendedName>
</protein>
<gene>
    <name evidence="1" type="ORF">HCLJFGEB_00054</name>
</gene>
<evidence type="ECO:0008006" key="2">
    <source>
        <dbReference type="Google" id="ProtNLM"/>
    </source>
</evidence>
<evidence type="ECO:0000313" key="1">
    <source>
        <dbReference type="EMBL" id="QNO57310.1"/>
    </source>
</evidence>
<dbReference type="AlphaFoldDB" id="A0A7G9ZAM6"/>
<accession>A0A7G9ZAM6</accession>